<feature type="transmembrane region" description="Helical" evidence="1">
    <location>
        <begin position="116"/>
        <end position="136"/>
    </location>
</feature>
<feature type="transmembrane region" description="Helical" evidence="1">
    <location>
        <begin position="12"/>
        <end position="36"/>
    </location>
</feature>
<dbReference type="EMBL" id="QNSA01000001">
    <property type="protein sequence ID" value="RBP76865.1"/>
    <property type="molecule type" value="Genomic_DNA"/>
</dbReference>
<protein>
    <submittedName>
        <fullName evidence="3">Uncharacterized protein</fullName>
    </submittedName>
</protein>
<evidence type="ECO:0000313" key="5">
    <source>
        <dbReference type="Proteomes" id="UP000253065"/>
    </source>
</evidence>
<organism evidence="3 4">
    <name type="scientific">Marinobacter nauticus</name>
    <name type="common">Marinobacter hydrocarbonoclasticus</name>
    <name type="synonym">Marinobacter aquaeolei</name>
    <dbReference type="NCBI Taxonomy" id="2743"/>
    <lineage>
        <taxon>Bacteria</taxon>
        <taxon>Pseudomonadati</taxon>
        <taxon>Pseudomonadota</taxon>
        <taxon>Gammaproteobacteria</taxon>
        <taxon>Pseudomonadales</taxon>
        <taxon>Marinobacteraceae</taxon>
        <taxon>Marinobacter</taxon>
    </lineage>
</organism>
<proteinExistence type="predicted"/>
<gene>
    <name evidence="3" type="ORF">DET51_10148</name>
    <name evidence="2" type="ORF">DET64_10148</name>
</gene>
<keyword evidence="1" id="KW-0472">Membrane</keyword>
<comment type="caution">
    <text evidence="3">The sequence shown here is derived from an EMBL/GenBank/DDBJ whole genome shotgun (WGS) entry which is preliminary data.</text>
</comment>
<dbReference type="EMBL" id="QPJB01000001">
    <property type="protein sequence ID" value="RCW37712.1"/>
    <property type="molecule type" value="Genomic_DNA"/>
</dbReference>
<feature type="transmembrane region" description="Helical" evidence="1">
    <location>
        <begin position="78"/>
        <end position="96"/>
    </location>
</feature>
<dbReference type="Proteomes" id="UP000252795">
    <property type="component" value="Unassembled WGS sequence"/>
</dbReference>
<accession>A0A368V9B8</accession>
<keyword evidence="1" id="KW-0812">Transmembrane</keyword>
<sequence>MLAGVKSHKEVFVEFLLILLIPLGFIGVFLSAPFWISRVTKAEHEEVLTEAQNYEGKERDEFIEAQRKDKRLGEYSKSLSGGAVLIFIAGLALLSGELSIRGGDPIVSQAIGDDRFFAFVGIILVLGVLLAGYGLIGKWKNGTLNKSRKTDA</sequence>
<keyword evidence="5" id="KW-1185">Reference proteome</keyword>
<keyword evidence="1" id="KW-1133">Transmembrane helix</keyword>
<dbReference type="AlphaFoldDB" id="A0A368V9B8"/>
<dbReference type="Proteomes" id="UP000253065">
    <property type="component" value="Unassembled WGS sequence"/>
</dbReference>
<evidence type="ECO:0000256" key="1">
    <source>
        <dbReference type="SAM" id="Phobius"/>
    </source>
</evidence>
<reference evidence="3 4" key="1">
    <citation type="submission" date="2018-07" db="EMBL/GenBank/DDBJ databases">
        <title>Freshwater and sediment microbial communities from various areas in North America, analyzing microbe dynamics in response to fracking.</title>
        <authorList>
            <person name="Lamendella R."/>
        </authorList>
    </citation>
    <scope>NUCLEOTIDE SEQUENCE [LARGE SCALE GENOMIC DNA]</scope>
    <source>
        <strain evidence="3 4">114E</strain>
        <strain evidence="2 5">114E_o</strain>
    </source>
</reference>
<evidence type="ECO:0000313" key="3">
    <source>
        <dbReference type="EMBL" id="RCW37712.1"/>
    </source>
</evidence>
<evidence type="ECO:0000313" key="4">
    <source>
        <dbReference type="Proteomes" id="UP000252795"/>
    </source>
</evidence>
<evidence type="ECO:0000313" key="2">
    <source>
        <dbReference type="EMBL" id="RBP76865.1"/>
    </source>
</evidence>
<name>A0A368V9B8_MARNT</name>